<dbReference type="KEGG" id="nfl:COO91_08204"/>
<dbReference type="Proteomes" id="UP000232003">
    <property type="component" value="Chromosome"/>
</dbReference>
<protein>
    <submittedName>
        <fullName evidence="1">IS4 transposase</fullName>
    </submittedName>
</protein>
<dbReference type="AlphaFoldDB" id="A0A2K8T367"/>
<reference evidence="1 2" key="1">
    <citation type="submission" date="2017-11" db="EMBL/GenBank/DDBJ databases">
        <title>Complete genome of a free-living desiccation-tolerant cyanobacterium and its photosynthetic adaptation to extreme terrestrial habitat.</title>
        <authorList>
            <person name="Shang J."/>
        </authorList>
    </citation>
    <scope>NUCLEOTIDE SEQUENCE [LARGE SCALE GENOMIC DNA]</scope>
    <source>
        <strain evidence="1 2">CCNUN1</strain>
    </source>
</reference>
<organism evidence="1 2">
    <name type="scientific">Nostoc flagelliforme CCNUN1</name>
    <dbReference type="NCBI Taxonomy" id="2038116"/>
    <lineage>
        <taxon>Bacteria</taxon>
        <taxon>Bacillati</taxon>
        <taxon>Cyanobacteriota</taxon>
        <taxon>Cyanophyceae</taxon>
        <taxon>Nostocales</taxon>
        <taxon>Nostocaceae</taxon>
        <taxon>Nostoc</taxon>
    </lineage>
</organism>
<evidence type="ECO:0000313" key="1">
    <source>
        <dbReference type="EMBL" id="AUB42099.1"/>
    </source>
</evidence>
<accession>A0A2K8T367</accession>
<dbReference type="EMBL" id="CP024785">
    <property type="protein sequence ID" value="AUB42099.1"/>
    <property type="molecule type" value="Genomic_DNA"/>
</dbReference>
<proteinExistence type="predicted"/>
<sequence length="83" mass="9636">MCPYKIGERVRALKLLRSVTSGMLLMWDRGLHSYAMVQTTVNKGCDYLGRIPANVKFLNEETLADGSNFKLYLSFWQTKKKRF</sequence>
<gene>
    <name evidence="1" type="ORF">COO91_08204</name>
</gene>
<keyword evidence="2" id="KW-1185">Reference proteome</keyword>
<evidence type="ECO:0000313" key="2">
    <source>
        <dbReference type="Proteomes" id="UP000232003"/>
    </source>
</evidence>
<name>A0A2K8T367_9NOSO</name>